<proteinExistence type="predicted"/>
<name>A0AAP6ZVK4_PAEAL</name>
<dbReference type="AlphaFoldDB" id="A0AAP6ZVK4"/>
<evidence type="ECO:0000256" key="2">
    <source>
        <dbReference type="ARBA" id="ARBA00022692"/>
    </source>
</evidence>
<reference evidence="6 7" key="1">
    <citation type="submission" date="2020-05" db="EMBL/GenBank/DDBJ databases">
        <title>Whole genome sequencing and identification of novel metabolites from Paenibacillus alvei strain JR949.</title>
        <authorList>
            <person name="Rajendhran J."/>
            <person name="Sree Pranav P."/>
            <person name="Mahalakshmi B."/>
            <person name="Karthikeyan R."/>
        </authorList>
    </citation>
    <scope>NUCLEOTIDE SEQUENCE [LARGE SCALE GENOMIC DNA]</scope>
    <source>
        <strain evidence="6 7">JR949</strain>
    </source>
</reference>
<dbReference type="Proteomes" id="UP000552038">
    <property type="component" value="Unassembled WGS sequence"/>
</dbReference>
<evidence type="ECO:0000313" key="7">
    <source>
        <dbReference type="Proteomes" id="UP000552038"/>
    </source>
</evidence>
<keyword evidence="4" id="KW-0472">Membrane</keyword>
<feature type="domain" description="RDD" evidence="5">
    <location>
        <begin position="3"/>
        <end position="46"/>
    </location>
</feature>
<comment type="caution">
    <text evidence="6">The sequence shown here is derived from an EMBL/GenBank/DDBJ whole genome shotgun (WGS) entry which is preliminary data.</text>
</comment>
<evidence type="ECO:0000259" key="5">
    <source>
        <dbReference type="Pfam" id="PF06271"/>
    </source>
</evidence>
<dbReference type="EMBL" id="JABFOR010000003">
    <property type="protein sequence ID" value="NOJ69770.1"/>
    <property type="molecule type" value="Genomic_DNA"/>
</dbReference>
<evidence type="ECO:0000256" key="1">
    <source>
        <dbReference type="ARBA" id="ARBA00004141"/>
    </source>
</evidence>
<organism evidence="6 7">
    <name type="scientific">Paenibacillus alvei</name>
    <name type="common">Bacillus alvei</name>
    <dbReference type="NCBI Taxonomy" id="44250"/>
    <lineage>
        <taxon>Bacteria</taxon>
        <taxon>Bacillati</taxon>
        <taxon>Bacillota</taxon>
        <taxon>Bacilli</taxon>
        <taxon>Bacillales</taxon>
        <taxon>Paenibacillaceae</taxon>
        <taxon>Paenibacillus</taxon>
    </lineage>
</organism>
<keyword evidence="3" id="KW-1133">Transmembrane helix</keyword>
<accession>A0AAP6ZVK4</accession>
<evidence type="ECO:0000313" key="6">
    <source>
        <dbReference type="EMBL" id="NOJ69770.1"/>
    </source>
</evidence>
<comment type="subcellular location">
    <subcellularLocation>
        <location evidence="1">Membrane</location>
        <topology evidence="1">Multi-pass membrane protein</topology>
    </subcellularLocation>
</comment>
<gene>
    <name evidence="6" type="ORF">HMI46_04285</name>
</gene>
<dbReference type="Pfam" id="PF06271">
    <property type="entry name" value="RDD"/>
    <property type="match status" value="1"/>
</dbReference>
<sequence length="63" mass="7355">MTYLFEQTLGKMIMGIKVIPVTNKKISWDEALLREIIGKFLSMSFIIRRNDINCSRSIQTIFT</sequence>
<keyword evidence="2" id="KW-0812">Transmembrane</keyword>
<evidence type="ECO:0000256" key="3">
    <source>
        <dbReference type="ARBA" id="ARBA00022989"/>
    </source>
</evidence>
<dbReference type="InterPro" id="IPR010432">
    <property type="entry name" value="RDD"/>
</dbReference>
<evidence type="ECO:0000256" key="4">
    <source>
        <dbReference type="ARBA" id="ARBA00023136"/>
    </source>
</evidence>
<dbReference type="GO" id="GO:0016020">
    <property type="term" value="C:membrane"/>
    <property type="evidence" value="ECO:0007669"/>
    <property type="project" value="UniProtKB-SubCell"/>
</dbReference>
<protein>
    <recommendedName>
        <fullName evidence="5">RDD domain-containing protein</fullName>
    </recommendedName>
</protein>